<evidence type="ECO:0000313" key="3">
    <source>
        <dbReference type="Proteomes" id="UP000321456"/>
    </source>
</evidence>
<name>A0A5C8V9M9_9FLAO</name>
<dbReference type="Pfam" id="PF22523">
    <property type="entry name" value="DUF6999"/>
    <property type="match status" value="1"/>
</dbReference>
<reference evidence="2 3" key="1">
    <citation type="submission" date="2019-08" db="EMBL/GenBank/DDBJ databases">
        <title>Professor.</title>
        <authorList>
            <person name="Park J.S."/>
        </authorList>
    </citation>
    <scope>NUCLEOTIDE SEQUENCE [LARGE SCALE GENOMIC DNA]</scope>
    <source>
        <strain evidence="2 3">176CP5-101</strain>
    </source>
</reference>
<evidence type="ECO:0000256" key="1">
    <source>
        <dbReference type="SAM" id="Phobius"/>
    </source>
</evidence>
<keyword evidence="1" id="KW-1133">Transmembrane helix</keyword>
<accession>A0A5C8V9M9</accession>
<gene>
    <name evidence="2" type="ORF">FVB32_08810</name>
</gene>
<keyword evidence="1" id="KW-0472">Membrane</keyword>
<keyword evidence="3" id="KW-1185">Reference proteome</keyword>
<comment type="caution">
    <text evidence="2">The sequence shown here is derived from an EMBL/GenBank/DDBJ whole genome shotgun (WGS) entry which is preliminary data.</text>
</comment>
<keyword evidence="1" id="KW-0812">Transmembrane</keyword>
<evidence type="ECO:0000313" key="2">
    <source>
        <dbReference type="EMBL" id="TXN38377.1"/>
    </source>
</evidence>
<protein>
    <submittedName>
        <fullName evidence="2">Uncharacterized protein</fullName>
    </submittedName>
</protein>
<dbReference type="RefSeq" id="WP_147743334.1">
    <property type="nucleotide sequence ID" value="NZ_VRUR01000001.1"/>
</dbReference>
<dbReference type="Proteomes" id="UP000321456">
    <property type="component" value="Unassembled WGS sequence"/>
</dbReference>
<dbReference type="InterPro" id="IPR054268">
    <property type="entry name" value="DUF6999"/>
</dbReference>
<organism evidence="2 3">
    <name type="scientific">Flagellimonas hymeniacidonis</name>
    <dbReference type="NCBI Taxonomy" id="2603628"/>
    <lineage>
        <taxon>Bacteria</taxon>
        <taxon>Pseudomonadati</taxon>
        <taxon>Bacteroidota</taxon>
        <taxon>Flavobacteriia</taxon>
        <taxon>Flavobacteriales</taxon>
        <taxon>Flavobacteriaceae</taxon>
        <taxon>Flagellimonas</taxon>
    </lineage>
</organism>
<dbReference type="EMBL" id="VRUR01000001">
    <property type="protein sequence ID" value="TXN38377.1"/>
    <property type="molecule type" value="Genomic_DNA"/>
</dbReference>
<dbReference type="AlphaFoldDB" id="A0A5C8V9M9"/>
<proteinExistence type="predicted"/>
<feature type="transmembrane region" description="Helical" evidence="1">
    <location>
        <begin position="48"/>
        <end position="71"/>
    </location>
</feature>
<sequence length="300" mass="34555">MNNQFDIKNHDTRDPNPWLAMYLDNSIPINVLTKQALMRDNNSRSTRYLLPFIKFWSKISMFFIHIFKFFFPKFFNSSKALHRILAWGLKRFVSPDANLLIFRHFHAGSEILEFIAKNVDGVQVTTSPLKPYDFNDVKDDLFLNHDLNLYNFVIKLNSELKEKGLGIQKQNTLNLDMISENQFNHIEFPKKWTNILDLRSAIELFTPFYQLFLTANDFVRASNSLQLDETVAIYTTQILGTPGHLGLVNNKHPMVPTSTYTAAYRLVLHGLATETLHEILVNIKLGRSTDGIMTPDAVSA</sequence>